<dbReference type="Proteomes" id="UP000583454">
    <property type="component" value="Unassembled WGS sequence"/>
</dbReference>
<evidence type="ECO:0000313" key="1">
    <source>
        <dbReference type="EMBL" id="MBB5758372.1"/>
    </source>
</evidence>
<gene>
    <name evidence="1" type="ORF">HNR00_003092</name>
</gene>
<sequence>MHNNLTAFFLGGLNAARKTDGREPLRVEDLAAMEAQRDVKARTRSEDSARVRADHLASVPRYDLDDGRHGQAQRLLGRLANGAEGGKGSLVHIVPEDANLGLCGATYGAARSVGWSNELPDAATCPRCLSRLARMGGHLLPPAV</sequence>
<proteinExistence type="predicted"/>
<dbReference type="AlphaFoldDB" id="A0A840ZJV4"/>
<dbReference type="EMBL" id="JACHOP010000013">
    <property type="protein sequence ID" value="MBB5758372.1"/>
    <property type="molecule type" value="Genomic_DNA"/>
</dbReference>
<evidence type="ECO:0000313" key="2">
    <source>
        <dbReference type="Proteomes" id="UP000583454"/>
    </source>
</evidence>
<protein>
    <submittedName>
        <fullName evidence="1">Uncharacterized protein</fullName>
    </submittedName>
</protein>
<organism evidence="1 2">
    <name type="scientific">Methylorubrum rhodinum</name>
    <dbReference type="NCBI Taxonomy" id="29428"/>
    <lineage>
        <taxon>Bacteria</taxon>
        <taxon>Pseudomonadati</taxon>
        <taxon>Pseudomonadota</taxon>
        <taxon>Alphaproteobacteria</taxon>
        <taxon>Hyphomicrobiales</taxon>
        <taxon>Methylobacteriaceae</taxon>
        <taxon>Methylorubrum</taxon>
    </lineage>
</organism>
<name>A0A840ZJV4_9HYPH</name>
<comment type="caution">
    <text evidence="1">The sequence shown here is derived from an EMBL/GenBank/DDBJ whole genome shotgun (WGS) entry which is preliminary data.</text>
</comment>
<accession>A0A840ZJV4</accession>
<keyword evidence="2" id="KW-1185">Reference proteome</keyword>
<reference evidence="1 2" key="1">
    <citation type="submission" date="2020-08" db="EMBL/GenBank/DDBJ databases">
        <title>Genomic Encyclopedia of Type Strains, Phase IV (KMG-IV): sequencing the most valuable type-strain genomes for metagenomic binning, comparative biology and taxonomic classification.</title>
        <authorList>
            <person name="Goeker M."/>
        </authorList>
    </citation>
    <scope>NUCLEOTIDE SEQUENCE [LARGE SCALE GENOMIC DNA]</scope>
    <source>
        <strain evidence="1 2">DSM 2163</strain>
    </source>
</reference>
<dbReference type="RefSeq" id="WP_183570747.1">
    <property type="nucleotide sequence ID" value="NZ_JACHOP010000013.1"/>
</dbReference>